<accession>B3VE23</accession>
<evidence type="ECO:0000256" key="5">
    <source>
        <dbReference type="ARBA" id="ARBA00022815"/>
    </source>
</evidence>
<feature type="chain" id="PRO_5002799452" evidence="7">
    <location>
        <begin position="23"/>
        <end position="69"/>
    </location>
</feature>
<comment type="similarity">
    <text evidence="2">Belongs to the pleurocidin family.</text>
</comment>
<keyword evidence="7" id="KW-0732">Signal</keyword>
<dbReference type="InterPro" id="IPR012515">
    <property type="entry name" value="Antimicrobial12"/>
</dbReference>
<organism evidence="8">
    <name type="scientific">Epinephelus akaara</name>
    <name type="common">Hong Kong grouper</name>
    <name type="synonym">Serranus akaara</name>
    <dbReference type="NCBI Taxonomy" id="215347"/>
    <lineage>
        <taxon>Eukaryota</taxon>
        <taxon>Metazoa</taxon>
        <taxon>Chordata</taxon>
        <taxon>Craniata</taxon>
        <taxon>Vertebrata</taxon>
        <taxon>Euteleostomi</taxon>
        <taxon>Actinopterygii</taxon>
        <taxon>Neopterygii</taxon>
        <taxon>Teleostei</taxon>
        <taxon>Neoteleostei</taxon>
        <taxon>Acanthomorphata</taxon>
        <taxon>Eupercaria</taxon>
        <taxon>Perciformes</taxon>
        <taxon>Serranoidei</taxon>
        <taxon>Serranidae</taxon>
        <taxon>Epinephelinae</taxon>
        <taxon>Epinephelini</taxon>
        <taxon>Epinephelus</taxon>
    </lineage>
</organism>
<keyword evidence="4" id="KW-0929">Antimicrobial</keyword>
<comment type="subcellular location">
    <subcellularLocation>
        <location evidence="1">Secreted</location>
    </subcellularLocation>
</comment>
<keyword evidence="6" id="KW-0044">Antibiotic</keyword>
<dbReference type="GO" id="GO:0042742">
    <property type="term" value="P:defense response to bacterium"/>
    <property type="evidence" value="ECO:0007669"/>
    <property type="project" value="UniProtKB-KW"/>
</dbReference>
<feature type="signal peptide" evidence="7">
    <location>
        <begin position="1"/>
        <end position="22"/>
    </location>
</feature>
<dbReference type="GO" id="GO:0005576">
    <property type="term" value="C:extracellular region"/>
    <property type="evidence" value="ECO:0007669"/>
    <property type="project" value="UniProtKB-SubCell"/>
</dbReference>
<evidence type="ECO:0000256" key="2">
    <source>
        <dbReference type="ARBA" id="ARBA00007419"/>
    </source>
</evidence>
<evidence type="ECO:0000256" key="1">
    <source>
        <dbReference type="ARBA" id="ARBA00004613"/>
    </source>
</evidence>
<evidence type="ECO:0000256" key="6">
    <source>
        <dbReference type="ARBA" id="ARBA00023022"/>
    </source>
</evidence>
<dbReference type="AlphaFoldDB" id="B3VE23"/>
<evidence type="ECO:0000256" key="7">
    <source>
        <dbReference type="SAM" id="SignalP"/>
    </source>
</evidence>
<evidence type="ECO:0000256" key="4">
    <source>
        <dbReference type="ARBA" id="ARBA00022529"/>
    </source>
</evidence>
<evidence type="ECO:0000313" key="8">
    <source>
        <dbReference type="EMBL" id="ACE78290.1"/>
    </source>
</evidence>
<reference evidence="8" key="1">
    <citation type="submission" date="2008-05" db="EMBL/GenBank/DDBJ databases">
        <title>Cloning and sequence analysis of piscidin-like peptide cDNA derived from red-spotted grouper, Epinephelus akaara.</title>
        <authorList>
            <person name="Chen Y."/>
            <person name="Su Y."/>
            <person name="Ding S."/>
        </authorList>
    </citation>
    <scope>NUCLEOTIDE SEQUENCE</scope>
    <source>
        <tissue evidence="8">Head kidney</tissue>
    </source>
</reference>
<evidence type="ECO:0000256" key="3">
    <source>
        <dbReference type="ARBA" id="ARBA00022525"/>
    </source>
</evidence>
<dbReference type="Pfam" id="PF08107">
    <property type="entry name" value="Antimicrobial12"/>
    <property type="match status" value="1"/>
</dbReference>
<keyword evidence="5" id="KW-0027">Amidation</keyword>
<dbReference type="EMBL" id="EU741828">
    <property type="protein sequence ID" value="ACE78290.1"/>
    <property type="molecule type" value="mRNA"/>
</dbReference>
<proteinExistence type="evidence at transcript level"/>
<name>B3VE23_EPIAK</name>
<sequence>MRCIALFLVLSLVVLMAEPGEGFFFHIIEGLIHAGRMIHRFVHRRRHRHGMEELQDLDQRAFERESAFA</sequence>
<protein>
    <submittedName>
        <fullName evidence="8">Piscidin-like peptide</fullName>
    </submittedName>
</protein>
<keyword evidence="3" id="KW-0964">Secreted</keyword>